<name>A0ABW4IZS7_9ACTN</name>
<dbReference type="RefSeq" id="WP_381091233.1">
    <property type="nucleotide sequence ID" value="NZ_JBHUDX010000108.1"/>
</dbReference>
<keyword evidence="2" id="KW-1185">Reference proteome</keyword>
<comment type="caution">
    <text evidence="1">The sequence shown here is derived from an EMBL/GenBank/DDBJ whole genome shotgun (WGS) entry which is preliminary data.</text>
</comment>
<dbReference type="EMBL" id="JBHUDX010000108">
    <property type="protein sequence ID" value="MFD1662884.1"/>
    <property type="molecule type" value="Genomic_DNA"/>
</dbReference>
<dbReference type="Proteomes" id="UP001597261">
    <property type="component" value="Unassembled WGS sequence"/>
</dbReference>
<accession>A0ABW4IZS7</accession>
<evidence type="ECO:0008006" key="3">
    <source>
        <dbReference type="Google" id="ProtNLM"/>
    </source>
</evidence>
<evidence type="ECO:0000313" key="2">
    <source>
        <dbReference type="Proteomes" id="UP001597261"/>
    </source>
</evidence>
<protein>
    <recommendedName>
        <fullName evidence="3">SMI1/KNR4 family protein</fullName>
    </recommendedName>
</protein>
<proteinExistence type="predicted"/>
<organism evidence="1 2">
    <name type="scientific">Streptomyces caeni</name>
    <dbReference type="NCBI Taxonomy" id="2307231"/>
    <lineage>
        <taxon>Bacteria</taxon>
        <taxon>Bacillati</taxon>
        <taxon>Actinomycetota</taxon>
        <taxon>Actinomycetes</taxon>
        <taxon>Kitasatosporales</taxon>
        <taxon>Streptomycetaceae</taxon>
        <taxon>Streptomyces</taxon>
    </lineage>
</organism>
<reference evidence="2" key="1">
    <citation type="journal article" date="2019" name="Int. J. Syst. Evol. Microbiol.">
        <title>The Global Catalogue of Microorganisms (GCM) 10K type strain sequencing project: providing services to taxonomists for standard genome sequencing and annotation.</title>
        <authorList>
            <consortium name="The Broad Institute Genomics Platform"/>
            <consortium name="The Broad Institute Genome Sequencing Center for Infectious Disease"/>
            <person name="Wu L."/>
            <person name="Ma J."/>
        </authorList>
    </citation>
    <scope>NUCLEOTIDE SEQUENCE [LARGE SCALE GENOMIC DNA]</scope>
    <source>
        <strain evidence="2">CGMCC 1.12470</strain>
    </source>
</reference>
<sequence>MLNDLAGYGSVHVADHVVGIVFGSDDGGDLLAVDPSGAVHQSTTASWFDDFELIATSLIDFLTQLQQAVADFADTGLPPEHR</sequence>
<gene>
    <name evidence="1" type="ORF">ACFSL4_33145</name>
</gene>
<evidence type="ECO:0000313" key="1">
    <source>
        <dbReference type="EMBL" id="MFD1662884.1"/>
    </source>
</evidence>